<evidence type="ECO:0000256" key="7">
    <source>
        <dbReference type="ARBA" id="ARBA00023170"/>
    </source>
</evidence>
<dbReference type="PROSITE" id="PS50262">
    <property type="entry name" value="G_PROTEIN_RECEP_F1_2"/>
    <property type="match status" value="1"/>
</dbReference>
<evidence type="ECO:0000256" key="3">
    <source>
        <dbReference type="ARBA" id="ARBA00022692"/>
    </source>
</evidence>
<keyword evidence="7" id="KW-0675">Receptor</keyword>
<reference evidence="11" key="1">
    <citation type="submission" date="2020-11" db="EMBL/GenBank/DDBJ databases">
        <authorList>
            <person name="Tran Van P."/>
        </authorList>
    </citation>
    <scope>NUCLEOTIDE SEQUENCE</scope>
</reference>
<accession>A0A7R9GDK9</accession>
<evidence type="ECO:0000256" key="4">
    <source>
        <dbReference type="ARBA" id="ARBA00022989"/>
    </source>
</evidence>
<dbReference type="OrthoDB" id="6359557at2759"/>
<evidence type="ECO:0000313" key="12">
    <source>
        <dbReference type="Proteomes" id="UP000678499"/>
    </source>
</evidence>
<comment type="similarity">
    <text evidence="2">Belongs to the G-protein coupled receptor 1 family.</text>
</comment>
<evidence type="ECO:0000313" key="11">
    <source>
        <dbReference type="EMBL" id="CAD7277176.1"/>
    </source>
</evidence>
<keyword evidence="8" id="KW-0807">Transducer</keyword>
<feature type="domain" description="G-protein coupled receptors family 1 profile" evidence="10">
    <location>
        <begin position="76"/>
        <end position="141"/>
    </location>
</feature>
<evidence type="ECO:0000259" key="10">
    <source>
        <dbReference type="PROSITE" id="PS50262"/>
    </source>
</evidence>
<dbReference type="SUPFAM" id="SSF81321">
    <property type="entry name" value="Family A G protein-coupled receptor-like"/>
    <property type="match status" value="1"/>
</dbReference>
<organism evidence="11">
    <name type="scientific">Notodromas monacha</name>
    <dbReference type="NCBI Taxonomy" id="399045"/>
    <lineage>
        <taxon>Eukaryota</taxon>
        <taxon>Metazoa</taxon>
        <taxon>Ecdysozoa</taxon>
        <taxon>Arthropoda</taxon>
        <taxon>Crustacea</taxon>
        <taxon>Oligostraca</taxon>
        <taxon>Ostracoda</taxon>
        <taxon>Podocopa</taxon>
        <taxon>Podocopida</taxon>
        <taxon>Cypridocopina</taxon>
        <taxon>Cypridoidea</taxon>
        <taxon>Cyprididae</taxon>
        <taxon>Notodromas</taxon>
    </lineage>
</organism>
<proteinExistence type="inferred from homology"/>
<evidence type="ECO:0000256" key="2">
    <source>
        <dbReference type="ARBA" id="ARBA00010663"/>
    </source>
</evidence>
<feature type="transmembrane region" description="Helical" evidence="9">
    <location>
        <begin position="61"/>
        <end position="85"/>
    </location>
</feature>
<comment type="subcellular location">
    <subcellularLocation>
        <location evidence="1">Membrane</location>
        <topology evidence="1">Multi-pass membrane protein</topology>
    </subcellularLocation>
</comment>
<dbReference type="GO" id="GO:0004930">
    <property type="term" value="F:G protein-coupled receptor activity"/>
    <property type="evidence" value="ECO:0007669"/>
    <property type="project" value="UniProtKB-KW"/>
</dbReference>
<dbReference type="PANTHER" id="PTHR24243:SF233">
    <property type="entry name" value="THYROTROPIN-RELEASING HORMONE RECEPTOR"/>
    <property type="match status" value="1"/>
</dbReference>
<evidence type="ECO:0000256" key="1">
    <source>
        <dbReference type="ARBA" id="ARBA00004141"/>
    </source>
</evidence>
<evidence type="ECO:0000256" key="6">
    <source>
        <dbReference type="ARBA" id="ARBA00023136"/>
    </source>
</evidence>
<keyword evidence="3 9" id="KW-0812">Transmembrane</keyword>
<feature type="transmembrane region" description="Helical" evidence="9">
    <location>
        <begin position="97"/>
        <end position="117"/>
    </location>
</feature>
<feature type="non-terminal residue" evidence="11">
    <location>
        <position position="1"/>
    </location>
</feature>
<evidence type="ECO:0000256" key="5">
    <source>
        <dbReference type="ARBA" id="ARBA00023040"/>
    </source>
</evidence>
<dbReference type="AlphaFoldDB" id="A0A7R9GDK9"/>
<keyword evidence="12" id="KW-1185">Reference proteome</keyword>
<dbReference type="Gene3D" id="1.20.1070.10">
    <property type="entry name" value="Rhodopsin 7-helix transmembrane proteins"/>
    <property type="match status" value="1"/>
</dbReference>
<evidence type="ECO:0000256" key="8">
    <source>
        <dbReference type="ARBA" id="ARBA00023224"/>
    </source>
</evidence>
<sequence length="141" mass="15551">DDDEQQVQELLSEMAADPAPDFLTVASFVNLTHFGDKNETFVIGTAFNATIPVFPEYIRTVSTVVCVLILGIGLLGNSLVPVVIWRNRDLRNSTNLFLVNLALADLLVLLLTLPTALVELQGPPEAWVLGDFLCEWKKINN</sequence>
<name>A0A7R9GDK9_9CRUS</name>
<dbReference type="InterPro" id="IPR017452">
    <property type="entry name" value="GPCR_Rhodpsn_7TM"/>
</dbReference>
<keyword evidence="6 9" id="KW-0472">Membrane</keyword>
<dbReference type="Proteomes" id="UP000678499">
    <property type="component" value="Unassembled WGS sequence"/>
</dbReference>
<dbReference type="PRINTS" id="PR00237">
    <property type="entry name" value="GPCRRHODOPSN"/>
</dbReference>
<protein>
    <recommendedName>
        <fullName evidence="10">G-protein coupled receptors family 1 profile domain-containing protein</fullName>
    </recommendedName>
</protein>
<dbReference type="Pfam" id="PF00001">
    <property type="entry name" value="7tm_1"/>
    <property type="match status" value="1"/>
</dbReference>
<dbReference type="EMBL" id="CAJPEX010000818">
    <property type="protein sequence ID" value="CAG0917328.1"/>
    <property type="molecule type" value="Genomic_DNA"/>
</dbReference>
<dbReference type="EMBL" id="OA882855">
    <property type="protein sequence ID" value="CAD7277176.1"/>
    <property type="molecule type" value="Genomic_DNA"/>
</dbReference>
<dbReference type="InterPro" id="IPR000276">
    <property type="entry name" value="GPCR_Rhodpsn"/>
</dbReference>
<dbReference type="PANTHER" id="PTHR24243">
    <property type="entry name" value="G-PROTEIN COUPLED RECEPTOR"/>
    <property type="match status" value="1"/>
</dbReference>
<evidence type="ECO:0000256" key="9">
    <source>
        <dbReference type="SAM" id="Phobius"/>
    </source>
</evidence>
<keyword evidence="4 9" id="KW-1133">Transmembrane helix</keyword>
<dbReference type="GO" id="GO:0005886">
    <property type="term" value="C:plasma membrane"/>
    <property type="evidence" value="ECO:0007669"/>
    <property type="project" value="TreeGrafter"/>
</dbReference>
<gene>
    <name evidence="11" type="ORF">NMOB1V02_LOCUS4914</name>
</gene>
<keyword evidence="5" id="KW-0297">G-protein coupled receptor</keyword>